<dbReference type="InterPro" id="IPR009091">
    <property type="entry name" value="RCC1/BLIP-II"/>
</dbReference>
<gene>
    <name evidence="5" type="ORF">PFR_JS23_220</name>
</gene>
<dbReference type="AlphaFoldDB" id="A0A509MEA2"/>
<keyword evidence="3" id="KW-0812">Transmembrane</keyword>
<feature type="region of interest" description="Disordered" evidence="2">
    <location>
        <begin position="572"/>
        <end position="669"/>
    </location>
</feature>
<dbReference type="OMA" id="HEGSTHC"/>
<dbReference type="SUPFAM" id="SSF48726">
    <property type="entry name" value="Immunoglobulin"/>
    <property type="match status" value="1"/>
</dbReference>
<feature type="domain" description="Ig-like" evidence="4">
    <location>
        <begin position="488"/>
        <end position="571"/>
    </location>
</feature>
<dbReference type="Pfam" id="PF00415">
    <property type="entry name" value="RCC1"/>
    <property type="match status" value="5"/>
</dbReference>
<dbReference type="PANTHER" id="PTHR22870">
    <property type="entry name" value="REGULATOR OF CHROMOSOME CONDENSATION"/>
    <property type="match status" value="1"/>
</dbReference>
<evidence type="ECO:0000259" key="4">
    <source>
        <dbReference type="PROSITE" id="PS50835"/>
    </source>
</evidence>
<dbReference type="PROSITE" id="PS50012">
    <property type="entry name" value="RCC1_3"/>
    <property type="match status" value="6"/>
</dbReference>
<dbReference type="InterPro" id="IPR000408">
    <property type="entry name" value="Reg_chr_condens"/>
</dbReference>
<organism evidence="5 6">
    <name type="scientific">Propionibacterium freudenreichii</name>
    <dbReference type="NCBI Taxonomy" id="1744"/>
    <lineage>
        <taxon>Bacteria</taxon>
        <taxon>Bacillati</taxon>
        <taxon>Actinomycetota</taxon>
        <taxon>Actinomycetes</taxon>
        <taxon>Propionibacteriales</taxon>
        <taxon>Propionibacteriaceae</taxon>
        <taxon>Propionibacterium</taxon>
    </lineage>
</organism>
<dbReference type="PANTHER" id="PTHR22870:SF408">
    <property type="entry name" value="OS09G0560450 PROTEIN"/>
    <property type="match status" value="1"/>
</dbReference>
<feature type="compositionally biased region" description="Low complexity" evidence="2">
    <location>
        <begin position="629"/>
        <end position="657"/>
    </location>
</feature>
<dbReference type="InterPro" id="IPR007110">
    <property type="entry name" value="Ig-like_dom"/>
</dbReference>
<dbReference type="RefSeq" id="WP_013161929.1">
    <property type="nucleotide sequence ID" value="NZ_CCYZ01000045.1"/>
</dbReference>
<dbReference type="Proteomes" id="UP000250080">
    <property type="component" value="Chromosome I"/>
</dbReference>
<evidence type="ECO:0000256" key="3">
    <source>
        <dbReference type="SAM" id="Phobius"/>
    </source>
</evidence>
<dbReference type="InterPro" id="IPR036179">
    <property type="entry name" value="Ig-like_dom_sf"/>
</dbReference>
<sequence>MNVISPLVPSGRSRIACLVAAALIVLGLGVPAIRAAAVPTPDQGPTAGGTSVSDVVPGVRFTQVSTGVGNSMAAVGTDGRAYAWGENAHGQLGVGDTTSTSTPRLVEVGAMPAGVQVKQVSVGYEHLLVLGTDGRAYATGHNDRGQLGDGTTTDSSTLVPVTMPDGVTFNRVEAGFYVSSAIASNGNSYVWGSFPKLLSSKDPDSSRSPAPVRIATPGGESLTQLAPGTSIFMAVTKSGKIYGWGDNTWGKLGIGVGVDLPQPAQPQVPDDVTFQQVSVSQGISTLALDTKGNVWSWGTGWGGVLGTGADTGGALPAKAKTPPGVTFTSVSAAGTSSLALASDGTLYGWGSANRGELGDVASPQLLPIKLPMPAGLTFTQVDDRQTAVAAIGSDGRPYTWGWGAGGQLGNGISDDDAHPTPTTIDSPAVVTRVLFGDTPGTGLAQTGDRWSVNAPAGCGVQDVTADYTQYGAQHSAVTKGGFTQGTAPQVTVQPKGSSVDDGATVTLSAAATGDDTPTVQWQQGTSAQGPWTDIAGATQGSLTLTPTATTWVRALFTNCRGSVASNVVELSLGSTTPTPTPTPSPDVTPTPTPAPSPSPTPSSSPTASPSPTPAPTPTPFPSPTPTPGASPSAPVTSPQPSSSSTPSPTTGGKAARPGGIGGVLVGTGGTADRSIVGAVTLGAAAAVGVGAFAARRRRH</sequence>
<evidence type="ECO:0000313" key="6">
    <source>
        <dbReference type="Proteomes" id="UP000250080"/>
    </source>
</evidence>
<keyword evidence="1" id="KW-0677">Repeat</keyword>
<dbReference type="SUPFAM" id="SSF50985">
    <property type="entry name" value="RCC1/BLIP-II"/>
    <property type="match status" value="2"/>
</dbReference>
<evidence type="ECO:0000313" key="5">
    <source>
        <dbReference type="EMBL" id="SCQ74584.1"/>
    </source>
</evidence>
<dbReference type="Gene3D" id="2.130.10.30">
    <property type="entry name" value="Regulator of chromosome condensation 1/beta-lactamase-inhibitor protein II"/>
    <property type="match status" value="2"/>
</dbReference>
<accession>A0A509MEA2</accession>
<evidence type="ECO:0000256" key="1">
    <source>
        <dbReference type="ARBA" id="ARBA00022737"/>
    </source>
</evidence>
<dbReference type="GO" id="GO:0005975">
    <property type="term" value="P:carbohydrate metabolic process"/>
    <property type="evidence" value="ECO:0007669"/>
    <property type="project" value="UniProtKB-ARBA"/>
</dbReference>
<evidence type="ECO:0000256" key="2">
    <source>
        <dbReference type="SAM" id="MobiDB-lite"/>
    </source>
</evidence>
<dbReference type="PRINTS" id="PR00633">
    <property type="entry name" value="RCCNDNSATION"/>
</dbReference>
<dbReference type="EMBL" id="LT618793">
    <property type="protein sequence ID" value="SCQ74584.1"/>
    <property type="molecule type" value="Genomic_DNA"/>
</dbReference>
<reference evidence="5 6" key="1">
    <citation type="submission" date="2016-09" db="EMBL/GenBank/DDBJ databases">
        <authorList>
            <person name="Laine KS P."/>
        </authorList>
    </citation>
    <scope>NUCLEOTIDE SEQUENCE [LARGE SCALE GENOMIC DNA]</scope>
    <source>
        <strain evidence="5">PFRJS-23</strain>
    </source>
</reference>
<dbReference type="Gene3D" id="2.60.40.10">
    <property type="entry name" value="Immunoglobulins"/>
    <property type="match status" value="1"/>
</dbReference>
<name>A0A509MEA2_9ACTN</name>
<feature type="compositionally biased region" description="Gly residues" evidence="2">
    <location>
        <begin position="658"/>
        <end position="669"/>
    </location>
</feature>
<feature type="transmembrane region" description="Helical" evidence="3">
    <location>
        <begin position="675"/>
        <end position="694"/>
    </location>
</feature>
<keyword evidence="3" id="KW-0472">Membrane</keyword>
<dbReference type="PROSITE" id="PS50835">
    <property type="entry name" value="IG_LIKE"/>
    <property type="match status" value="1"/>
</dbReference>
<feature type="compositionally biased region" description="Pro residues" evidence="2">
    <location>
        <begin position="578"/>
        <end position="628"/>
    </location>
</feature>
<dbReference type="InterPro" id="IPR051210">
    <property type="entry name" value="Ub_ligase/GEF_domain"/>
</dbReference>
<proteinExistence type="predicted"/>
<keyword evidence="3" id="KW-1133">Transmembrane helix</keyword>
<protein>
    <submittedName>
        <fullName evidence="5">Regulator of chromosome condensation</fullName>
    </submittedName>
</protein>
<dbReference type="InterPro" id="IPR013783">
    <property type="entry name" value="Ig-like_fold"/>
</dbReference>